<evidence type="ECO:0000313" key="21">
    <source>
        <dbReference type="Proteomes" id="UP001165569"/>
    </source>
</evidence>
<dbReference type="InterPro" id="IPR006026">
    <property type="entry name" value="Peptidase_Metallo"/>
</dbReference>
<dbReference type="SUPFAM" id="SSF55486">
    <property type="entry name" value="Metalloproteases ('zincins'), catalytic domain"/>
    <property type="match status" value="1"/>
</dbReference>
<dbReference type="GO" id="GO:0006508">
    <property type="term" value="P:proteolysis"/>
    <property type="evidence" value="ECO:0007669"/>
    <property type="project" value="UniProtKB-KW"/>
</dbReference>
<reference evidence="18" key="1">
    <citation type="submission" date="2022-04" db="EMBL/GenBank/DDBJ databases">
        <title>Brenneria sp. isolated from walnut trees in Serbia.</title>
        <authorList>
            <person name="Gasic K."/>
            <person name="Zlatkovic N."/>
            <person name="Kuzmanovic N."/>
        </authorList>
    </citation>
    <scope>NUCLEOTIDE SEQUENCE</scope>
    <source>
        <strain evidence="19">KBI 423</strain>
        <strain evidence="18">KBI 447</strain>
    </source>
</reference>
<dbReference type="InterPro" id="IPR024079">
    <property type="entry name" value="MetalloPept_cat_dom_sf"/>
</dbReference>
<dbReference type="GO" id="GO:0005509">
    <property type="term" value="F:calcium ion binding"/>
    <property type="evidence" value="ECO:0007669"/>
    <property type="project" value="InterPro"/>
</dbReference>
<comment type="cofactor">
    <cofactor evidence="16">
        <name>Zn(2+)</name>
        <dbReference type="ChEBI" id="CHEBI:29105"/>
    </cofactor>
    <text evidence="16">Binds 1 zinc ion per subunit.</text>
</comment>
<comment type="cofactor">
    <cofactor evidence="2">
        <name>Ca(2+)</name>
        <dbReference type="ChEBI" id="CHEBI:29108"/>
    </cofactor>
</comment>
<evidence type="ECO:0000256" key="6">
    <source>
        <dbReference type="ARBA" id="ARBA00022525"/>
    </source>
</evidence>
<dbReference type="Pfam" id="PF00413">
    <property type="entry name" value="Peptidase_M10"/>
    <property type="match status" value="1"/>
</dbReference>
<evidence type="ECO:0000256" key="9">
    <source>
        <dbReference type="ARBA" id="ARBA00022737"/>
    </source>
</evidence>
<dbReference type="PROSITE" id="PS00330">
    <property type="entry name" value="HEMOLYSIN_CALCIUM"/>
    <property type="match status" value="1"/>
</dbReference>
<dbReference type="EMBL" id="JAMPJU010000002">
    <property type="protein sequence ID" value="MCV9881210.1"/>
    <property type="molecule type" value="Genomic_DNA"/>
</dbReference>
<dbReference type="SMART" id="SM00235">
    <property type="entry name" value="ZnMc"/>
    <property type="match status" value="1"/>
</dbReference>
<dbReference type="SUPFAM" id="SSF51120">
    <property type="entry name" value="beta-Roll"/>
    <property type="match status" value="1"/>
</dbReference>
<evidence type="ECO:0000256" key="10">
    <source>
        <dbReference type="ARBA" id="ARBA00022801"/>
    </source>
</evidence>
<keyword evidence="12" id="KW-0106">Calcium</keyword>
<name>A0AA42C4P9_9GAMM</name>
<proteinExistence type="inferred from homology"/>
<dbReference type="EC" id="3.4.24.40" evidence="5"/>
<keyword evidence="14" id="KW-0865">Zymogen</keyword>
<keyword evidence="6" id="KW-0964">Secreted</keyword>
<comment type="catalytic activity">
    <reaction evidence="1">
        <text>Preferential cleavage of bonds with hydrophobic residues in P1'.</text>
        <dbReference type="EC" id="3.4.24.40"/>
    </reaction>
</comment>
<evidence type="ECO:0000256" key="3">
    <source>
        <dbReference type="ARBA" id="ARBA00004613"/>
    </source>
</evidence>
<sequence length="476" mass="51691">MHSRNNNSPISVLGANSSEYSEINDFLYYSERGGGLTLNGKPSYTNADAAKEISRDNITWNGADVLGQSADLTYSFLQSVRSIPSGDQGFVKFNPVQMEQARLALQSWSDLANITFTEVYDNQNATLTFGNFTRDANGNLNFDVQAYSFLPGNYPAAGSSWYNYNINNIRQPDTMEYGRHTLTHEIGHTLGLNHPGAYNGSVGNPSYRDVTYAEDTLQFSTMSYWSEQNTGADFNGHYPAAPMIDDIAAIQRLYGANMSTRTGDTVYGFNSNTDRDFYTATDSSQTLIFSVWDAGGNDTFDFSRYADDQRINLNEKGFSDVGGLRGNVSIAAGVTIEQAIGGFGNDIIVGNDVDNILQGGFGDDVLSGGRGADVLTGGIGADTFVYAGVSDSMASSYDLITDFERGIDKIDLSAFNGEGDLRFVEDSFTGVGNEALLNWDADNNISSLWLHLEGQTSPDFMVQIVGQPTVAADFIV</sequence>
<evidence type="ECO:0000256" key="2">
    <source>
        <dbReference type="ARBA" id="ARBA00001913"/>
    </source>
</evidence>
<dbReference type="GO" id="GO:0031012">
    <property type="term" value="C:extracellular matrix"/>
    <property type="evidence" value="ECO:0007669"/>
    <property type="project" value="InterPro"/>
</dbReference>
<dbReference type="Proteomes" id="UP001165569">
    <property type="component" value="Unassembled WGS sequence"/>
</dbReference>
<feature type="domain" description="Peptidase metallopeptidase" evidence="17">
    <location>
        <begin position="70"/>
        <end position="240"/>
    </location>
</feature>
<organism evidence="18 21">
    <name type="scientific">Brenneria izbisi</name>
    <dbReference type="NCBI Taxonomy" id="2939450"/>
    <lineage>
        <taxon>Bacteria</taxon>
        <taxon>Pseudomonadati</taxon>
        <taxon>Pseudomonadota</taxon>
        <taxon>Gammaproteobacteria</taxon>
        <taxon>Enterobacterales</taxon>
        <taxon>Pectobacteriaceae</taxon>
        <taxon>Brenneria</taxon>
    </lineage>
</organism>
<feature type="active site" evidence="15">
    <location>
        <position position="185"/>
    </location>
</feature>
<feature type="binding site" evidence="16">
    <location>
        <position position="188"/>
    </location>
    <ligand>
        <name>Zn(2+)</name>
        <dbReference type="ChEBI" id="CHEBI:29105"/>
        <note>catalytic</note>
    </ligand>
</feature>
<dbReference type="PANTHER" id="PTHR10201">
    <property type="entry name" value="MATRIX METALLOPROTEINASE"/>
    <property type="match status" value="1"/>
</dbReference>
<evidence type="ECO:0000256" key="4">
    <source>
        <dbReference type="ARBA" id="ARBA00009490"/>
    </source>
</evidence>
<comment type="similarity">
    <text evidence="4">Belongs to the peptidase M10B family.</text>
</comment>
<evidence type="ECO:0000313" key="20">
    <source>
        <dbReference type="Proteomes" id="UP001165568"/>
    </source>
</evidence>
<evidence type="ECO:0000313" key="19">
    <source>
        <dbReference type="EMBL" id="MCV9881210.1"/>
    </source>
</evidence>
<dbReference type="Pfam" id="PF00353">
    <property type="entry name" value="HemolysinCabind"/>
    <property type="match status" value="1"/>
</dbReference>
<evidence type="ECO:0000256" key="7">
    <source>
        <dbReference type="ARBA" id="ARBA00022670"/>
    </source>
</evidence>
<evidence type="ECO:0000313" key="18">
    <source>
        <dbReference type="EMBL" id="MCV9878226.1"/>
    </source>
</evidence>
<evidence type="ECO:0000256" key="15">
    <source>
        <dbReference type="PIRSR" id="PIRSR001205-1"/>
    </source>
</evidence>
<dbReference type="GO" id="GO:0004222">
    <property type="term" value="F:metalloendopeptidase activity"/>
    <property type="evidence" value="ECO:0007669"/>
    <property type="project" value="InterPro"/>
</dbReference>
<evidence type="ECO:0000256" key="16">
    <source>
        <dbReference type="PIRSR" id="PIRSR001205-2"/>
    </source>
</evidence>
<accession>A0AA42C4P9</accession>
<dbReference type="GO" id="GO:0005615">
    <property type="term" value="C:extracellular space"/>
    <property type="evidence" value="ECO:0007669"/>
    <property type="project" value="InterPro"/>
</dbReference>
<keyword evidence="13 18" id="KW-0482">Metalloprotease</keyword>
<keyword evidence="9" id="KW-0677">Repeat</keyword>
<evidence type="ECO:0000256" key="1">
    <source>
        <dbReference type="ARBA" id="ARBA00001609"/>
    </source>
</evidence>
<evidence type="ECO:0000256" key="13">
    <source>
        <dbReference type="ARBA" id="ARBA00023049"/>
    </source>
</evidence>
<dbReference type="Gene3D" id="2.150.10.10">
    <property type="entry name" value="Serralysin-like metalloprotease, C-terminal"/>
    <property type="match status" value="1"/>
</dbReference>
<keyword evidence="11 16" id="KW-0862">Zinc</keyword>
<dbReference type="Pfam" id="PF08548">
    <property type="entry name" value="Peptidase_M10_C"/>
    <property type="match status" value="1"/>
</dbReference>
<dbReference type="Gene3D" id="3.40.390.10">
    <property type="entry name" value="Collagenase (Catalytic Domain)"/>
    <property type="match status" value="1"/>
</dbReference>
<evidence type="ECO:0000256" key="5">
    <source>
        <dbReference type="ARBA" id="ARBA00012422"/>
    </source>
</evidence>
<dbReference type="InterPro" id="IPR016294">
    <property type="entry name" value="Pept_M10B"/>
</dbReference>
<dbReference type="GO" id="GO:0008270">
    <property type="term" value="F:zinc ion binding"/>
    <property type="evidence" value="ECO:0007669"/>
    <property type="project" value="InterPro"/>
</dbReference>
<dbReference type="AlphaFoldDB" id="A0AA42C4P9"/>
<evidence type="ECO:0000256" key="8">
    <source>
        <dbReference type="ARBA" id="ARBA00022723"/>
    </source>
</evidence>
<dbReference type="InterPro" id="IPR001343">
    <property type="entry name" value="Hemolysn_Ca-bd"/>
</dbReference>
<dbReference type="InterPro" id="IPR034033">
    <property type="entry name" value="Serralysin-like"/>
</dbReference>
<dbReference type="PANTHER" id="PTHR10201:SF323">
    <property type="entry name" value="MATRIX METALLOPROTEINASE-21"/>
    <property type="match status" value="1"/>
</dbReference>
<dbReference type="Proteomes" id="UP001165568">
    <property type="component" value="Unassembled WGS sequence"/>
</dbReference>
<dbReference type="InterPro" id="IPR011049">
    <property type="entry name" value="Serralysin-like_metalloprot_C"/>
</dbReference>
<dbReference type="InterPro" id="IPR001818">
    <property type="entry name" value="Pept_M10_metallopeptidase"/>
</dbReference>
<feature type="binding site" evidence="16">
    <location>
        <position position="194"/>
    </location>
    <ligand>
        <name>Zn(2+)</name>
        <dbReference type="ChEBI" id="CHEBI:29105"/>
        <note>catalytic</note>
    </ligand>
</feature>
<dbReference type="PRINTS" id="PR00313">
    <property type="entry name" value="CABNDNGRPT"/>
</dbReference>
<keyword evidence="8 16" id="KW-0479">Metal-binding</keyword>
<dbReference type="InterPro" id="IPR018511">
    <property type="entry name" value="Hemolysin-typ_Ca-bd_CS"/>
</dbReference>
<keyword evidence="20" id="KW-1185">Reference proteome</keyword>
<dbReference type="InterPro" id="IPR013858">
    <property type="entry name" value="Peptidase_M10B_C"/>
</dbReference>
<keyword evidence="7" id="KW-0645">Protease</keyword>
<comment type="subcellular location">
    <subcellularLocation>
        <location evidence="3">Secreted</location>
    </subcellularLocation>
</comment>
<evidence type="ECO:0000256" key="14">
    <source>
        <dbReference type="ARBA" id="ARBA00023145"/>
    </source>
</evidence>
<dbReference type="CDD" id="cd04277">
    <property type="entry name" value="ZnMc_serralysin_like"/>
    <property type="match status" value="1"/>
</dbReference>
<evidence type="ECO:0000256" key="11">
    <source>
        <dbReference type="ARBA" id="ARBA00022833"/>
    </source>
</evidence>
<dbReference type="PIRSF" id="PIRSF001205">
    <property type="entry name" value="Peptidase_M10B"/>
    <property type="match status" value="1"/>
</dbReference>
<dbReference type="NCBIfam" id="NF035945">
    <property type="entry name" value="Zn_serralysin"/>
    <property type="match status" value="1"/>
</dbReference>
<dbReference type="RefSeq" id="WP_264088927.1">
    <property type="nucleotide sequence ID" value="NZ_JAMPJT010000002.1"/>
</dbReference>
<comment type="caution">
    <text evidence="18">The sequence shown here is derived from an EMBL/GenBank/DDBJ whole genome shotgun (WGS) entry which is preliminary data.</text>
</comment>
<gene>
    <name evidence="18" type="ORF">NC803_05120</name>
    <name evidence="19" type="ORF">NC856_02810</name>
</gene>
<feature type="binding site" evidence="16">
    <location>
        <position position="184"/>
    </location>
    <ligand>
        <name>Zn(2+)</name>
        <dbReference type="ChEBI" id="CHEBI:29105"/>
        <note>catalytic</note>
    </ligand>
</feature>
<keyword evidence="10 18" id="KW-0378">Hydrolase</keyword>
<protein>
    <recommendedName>
        <fullName evidence="5">serralysin</fullName>
        <ecNumber evidence="5">3.4.24.40</ecNumber>
    </recommendedName>
</protein>
<evidence type="ECO:0000259" key="17">
    <source>
        <dbReference type="SMART" id="SM00235"/>
    </source>
</evidence>
<evidence type="ECO:0000256" key="12">
    <source>
        <dbReference type="ARBA" id="ARBA00022837"/>
    </source>
</evidence>
<dbReference type="EMBL" id="JAMPJT010000002">
    <property type="protein sequence ID" value="MCV9878226.1"/>
    <property type="molecule type" value="Genomic_DNA"/>
</dbReference>